<evidence type="ECO:0000313" key="1">
    <source>
        <dbReference type="EMBL" id="KAJ7567767.1"/>
    </source>
</evidence>
<dbReference type="EMBL" id="CM055092">
    <property type="protein sequence ID" value="KAJ7567767.1"/>
    <property type="molecule type" value="Genomic_DNA"/>
</dbReference>
<sequence length="100" mass="11592">MDFWCSTEQLLLYALLFFASVAIFTGYLAASFKMMIMVYGGGVLVTILVLVPDWPYFYRHPREWMQPKTVDTSSNINSRSRSEVLRSSSLNSKRQNQRLD</sequence>
<evidence type="ECO:0000313" key="2">
    <source>
        <dbReference type="Proteomes" id="UP001162992"/>
    </source>
</evidence>
<protein>
    <submittedName>
        <fullName evidence="1">Uncharacterized protein</fullName>
    </submittedName>
</protein>
<accession>A0ACC2EMV3</accession>
<keyword evidence="2" id="KW-1185">Reference proteome</keyword>
<proteinExistence type="predicted"/>
<reference evidence="2" key="1">
    <citation type="journal article" date="2024" name="Proc. Natl. Acad. Sci. U.S.A.">
        <title>Extraordinary preservation of gene collinearity over three hundred million years revealed in homosporous lycophytes.</title>
        <authorList>
            <person name="Li C."/>
            <person name="Wickell D."/>
            <person name="Kuo L.Y."/>
            <person name="Chen X."/>
            <person name="Nie B."/>
            <person name="Liao X."/>
            <person name="Peng D."/>
            <person name="Ji J."/>
            <person name="Jenkins J."/>
            <person name="Williams M."/>
            <person name="Shu S."/>
            <person name="Plott C."/>
            <person name="Barry K."/>
            <person name="Rajasekar S."/>
            <person name="Grimwood J."/>
            <person name="Han X."/>
            <person name="Sun S."/>
            <person name="Hou Z."/>
            <person name="He W."/>
            <person name="Dai G."/>
            <person name="Sun C."/>
            <person name="Schmutz J."/>
            <person name="Leebens-Mack J.H."/>
            <person name="Li F.W."/>
            <person name="Wang L."/>
        </authorList>
    </citation>
    <scope>NUCLEOTIDE SEQUENCE [LARGE SCALE GENOMIC DNA]</scope>
    <source>
        <strain evidence="2">cv. PW_Plant_1</strain>
    </source>
</reference>
<name>A0ACC2EMV3_DIPCM</name>
<dbReference type="Proteomes" id="UP001162992">
    <property type="component" value="Chromosome 1"/>
</dbReference>
<organism evidence="1 2">
    <name type="scientific">Diphasiastrum complanatum</name>
    <name type="common">Issler's clubmoss</name>
    <name type="synonym">Lycopodium complanatum</name>
    <dbReference type="NCBI Taxonomy" id="34168"/>
    <lineage>
        <taxon>Eukaryota</taxon>
        <taxon>Viridiplantae</taxon>
        <taxon>Streptophyta</taxon>
        <taxon>Embryophyta</taxon>
        <taxon>Tracheophyta</taxon>
        <taxon>Lycopodiopsida</taxon>
        <taxon>Lycopodiales</taxon>
        <taxon>Lycopodiaceae</taxon>
        <taxon>Lycopodioideae</taxon>
        <taxon>Diphasiastrum</taxon>
    </lineage>
</organism>
<comment type="caution">
    <text evidence="1">The sequence shown here is derived from an EMBL/GenBank/DDBJ whole genome shotgun (WGS) entry which is preliminary data.</text>
</comment>
<gene>
    <name evidence="1" type="ORF">O6H91_01G006200</name>
</gene>